<organism evidence="1 2">
    <name type="scientific">Anaeroplasma bactoclasticum</name>
    <dbReference type="NCBI Taxonomy" id="2088"/>
    <lineage>
        <taxon>Bacteria</taxon>
        <taxon>Bacillati</taxon>
        <taxon>Mycoplasmatota</taxon>
        <taxon>Mollicutes</taxon>
        <taxon>Anaeroplasmatales</taxon>
        <taxon>Anaeroplasmataceae</taxon>
        <taxon>Anaeroplasma</taxon>
    </lineage>
</organism>
<dbReference type="InParanoid" id="A0A397RML7"/>
<name>A0A397RML7_9MOLU</name>
<reference evidence="1 2" key="1">
    <citation type="submission" date="2018-08" db="EMBL/GenBank/DDBJ databases">
        <title>Genomic Encyclopedia of Archaeal and Bacterial Type Strains, Phase II (KMG-II): from individual species to whole genera.</title>
        <authorList>
            <person name="Goeker M."/>
        </authorList>
    </citation>
    <scope>NUCLEOTIDE SEQUENCE [LARGE SCALE GENOMIC DNA]</scope>
    <source>
        <strain evidence="1 2">ATCC 27112</strain>
    </source>
</reference>
<sequence>MKVKNRLAAAIAALATMGHTAMSSLRNEDKDKAQGAQERYLGFQEGLESVDEILLKNTLNSIELPEEPEDTFLLDTFIDDIIINWSSSNERIISINGGTANVLHPRGGVDQKVKITASAFLRDAAVSRDFEITVAALEDDSMTIADVLNSKVGSRVSMHGIVSAFLYASGDHPEYRAGFYVTDSTGTVYVYGNMAEDVEVGDEVYVSGIKSVRFNTPQVYNPYNLTIISRNNTPSWDAVDTSKTVEEIYNLGKDAVGNVYEFDAHVSKNQYGLYTLKDINYKENGAAFKYYFAGTITPDAENYASELRGKENQIVRVKFAVGANQDWDLRGDVLDIVSYEKEEEKDSQESWEPF</sequence>
<gene>
    <name evidence="1" type="ORF">EI71_01389</name>
</gene>
<keyword evidence="2" id="KW-1185">Reference proteome</keyword>
<accession>A0A397RML7</accession>
<evidence type="ECO:0000313" key="1">
    <source>
        <dbReference type="EMBL" id="RIA75570.1"/>
    </source>
</evidence>
<evidence type="ECO:0000313" key="2">
    <source>
        <dbReference type="Proteomes" id="UP000266506"/>
    </source>
</evidence>
<comment type="caution">
    <text evidence="1">The sequence shown here is derived from an EMBL/GenBank/DDBJ whole genome shotgun (WGS) entry which is preliminary data.</text>
</comment>
<protein>
    <submittedName>
        <fullName evidence="1">Uncharacterized protein</fullName>
    </submittedName>
</protein>
<dbReference type="AlphaFoldDB" id="A0A397RML7"/>
<proteinExistence type="predicted"/>
<dbReference type="Proteomes" id="UP000266506">
    <property type="component" value="Unassembled WGS sequence"/>
</dbReference>
<dbReference type="EMBL" id="QXEV01000016">
    <property type="protein sequence ID" value="RIA75570.1"/>
    <property type="molecule type" value="Genomic_DNA"/>
</dbReference>